<protein>
    <recommendedName>
        <fullName evidence="4">DUF3147 family protein</fullName>
    </recommendedName>
</protein>
<dbReference type="KEGG" id="dae:Dtox_2709"/>
<evidence type="ECO:0000313" key="2">
    <source>
        <dbReference type="EMBL" id="ACV63488.1"/>
    </source>
</evidence>
<reference evidence="2 3" key="1">
    <citation type="journal article" date="2009" name="Stand. Genomic Sci.">
        <title>Complete genome sequence of Desulfotomaculum acetoxidans type strain (5575).</title>
        <authorList>
            <person name="Spring S."/>
            <person name="Lapidus A."/>
            <person name="Schroder M."/>
            <person name="Gleim D."/>
            <person name="Sims D."/>
            <person name="Meincke L."/>
            <person name="Glavina Del Rio T."/>
            <person name="Tice H."/>
            <person name="Copeland A."/>
            <person name="Cheng J.F."/>
            <person name="Lucas S."/>
            <person name="Chen F."/>
            <person name="Nolan M."/>
            <person name="Bruce D."/>
            <person name="Goodwin L."/>
            <person name="Pitluck S."/>
            <person name="Ivanova N."/>
            <person name="Mavromatis K."/>
            <person name="Mikhailova N."/>
            <person name="Pati A."/>
            <person name="Chen A."/>
            <person name="Palaniappan K."/>
            <person name="Land M."/>
            <person name="Hauser L."/>
            <person name="Chang Y.J."/>
            <person name="Jeffries C.D."/>
            <person name="Chain P."/>
            <person name="Saunders E."/>
            <person name="Brettin T."/>
            <person name="Detter J.C."/>
            <person name="Goker M."/>
            <person name="Bristow J."/>
            <person name="Eisen J.A."/>
            <person name="Markowitz V."/>
            <person name="Hugenholtz P."/>
            <person name="Kyrpides N.C."/>
            <person name="Klenk H.P."/>
            <person name="Han C."/>
        </authorList>
    </citation>
    <scope>NUCLEOTIDE SEQUENCE [LARGE SCALE GENOMIC DNA]</scope>
    <source>
        <strain evidence="3">ATCC 49208 / DSM 771 / VKM B-1644</strain>
    </source>
</reference>
<dbReference type="Pfam" id="PF11345">
    <property type="entry name" value="DUF3147"/>
    <property type="match status" value="1"/>
</dbReference>
<dbReference type="Proteomes" id="UP000002217">
    <property type="component" value="Chromosome"/>
</dbReference>
<dbReference type="OrthoDB" id="1809630at2"/>
<dbReference type="RefSeq" id="WP_015758182.1">
    <property type="nucleotide sequence ID" value="NC_013216.1"/>
</dbReference>
<gene>
    <name evidence="2" type="ordered locus">Dtox_2709</name>
</gene>
<feature type="transmembrane region" description="Helical" evidence="1">
    <location>
        <begin position="34"/>
        <end position="56"/>
    </location>
</feature>
<dbReference type="HOGENOM" id="CLU_158393_1_0_9"/>
<accession>C8W192</accession>
<keyword evidence="3" id="KW-1185">Reference proteome</keyword>
<evidence type="ECO:0000313" key="3">
    <source>
        <dbReference type="Proteomes" id="UP000002217"/>
    </source>
</evidence>
<feature type="transmembrane region" description="Helical" evidence="1">
    <location>
        <begin position="98"/>
        <end position="117"/>
    </location>
</feature>
<dbReference type="eggNOG" id="ENOG50335J4">
    <property type="taxonomic scope" value="Bacteria"/>
</dbReference>
<dbReference type="InterPro" id="IPR021493">
    <property type="entry name" value="DUF3147"/>
</dbReference>
<dbReference type="STRING" id="485916.Dtox_2709"/>
<keyword evidence="1" id="KW-0472">Membrane</keyword>
<proteinExistence type="predicted"/>
<evidence type="ECO:0000256" key="1">
    <source>
        <dbReference type="SAM" id="Phobius"/>
    </source>
</evidence>
<name>C8W192_DESAS</name>
<sequence>MPDISLTPVIIRFFFGGSAVVASTIIARTFGGRLGGIFAAFPAVYIAASLTLSLQYKNNDLLVMSRHISQGALVGMLANIICAISANKLIVSKGWQKGLTLALLIWLLAASIFYFTWQLLL</sequence>
<evidence type="ECO:0008006" key="4">
    <source>
        <dbReference type="Google" id="ProtNLM"/>
    </source>
</evidence>
<keyword evidence="1" id="KW-0812">Transmembrane</keyword>
<dbReference type="EMBL" id="CP001720">
    <property type="protein sequence ID" value="ACV63488.1"/>
    <property type="molecule type" value="Genomic_DNA"/>
</dbReference>
<feature type="transmembrane region" description="Helical" evidence="1">
    <location>
        <begin position="6"/>
        <end position="27"/>
    </location>
</feature>
<organism evidence="2 3">
    <name type="scientific">Desulfofarcimen acetoxidans (strain ATCC 49208 / DSM 771 / KCTC 5769 / VKM B-1644 / 5575)</name>
    <name type="common">Desulfotomaculum acetoxidans</name>
    <dbReference type="NCBI Taxonomy" id="485916"/>
    <lineage>
        <taxon>Bacteria</taxon>
        <taxon>Bacillati</taxon>
        <taxon>Bacillota</taxon>
        <taxon>Clostridia</taxon>
        <taxon>Eubacteriales</taxon>
        <taxon>Peptococcaceae</taxon>
        <taxon>Desulfofarcimen</taxon>
    </lineage>
</organism>
<dbReference type="AlphaFoldDB" id="C8W192"/>
<keyword evidence="1" id="KW-1133">Transmembrane helix</keyword>
<feature type="transmembrane region" description="Helical" evidence="1">
    <location>
        <begin position="68"/>
        <end position="86"/>
    </location>
</feature>